<evidence type="ECO:0000256" key="1">
    <source>
        <dbReference type="ARBA" id="ARBA00004123"/>
    </source>
</evidence>
<evidence type="ECO:0000256" key="6">
    <source>
        <dbReference type="ARBA" id="ARBA00023242"/>
    </source>
</evidence>
<dbReference type="Pfam" id="PF13191">
    <property type="entry name" value="AAA_16"/>
    <property type="match status" value="1"/>
</dbReference>
<dbReference type="GO" id="GO:0003688">
    <property type="term" value="F:DNA replication origin binding"/>
    <property type="evidence" value="ECO:0007669"/>
    <property type="project" value="TreeGrafter"/>
</dbReference>
<dbReference type="Gene3D" id="3.40.50.300">
    <property type="entry name" value="P-loop containing nucleotide triphosphate hydrolases"/>
    <property type="match status" value="1"/>
</dbReference>
<evidence type="ECO:0000256" key="3">
    <source>
        <dbReference type="ARBA" id="ARBA00019083"/>
    </source>
</evidence>
<dbReference type="PANTHER" id="PTHR12087:SF0">
    <property type="entry name" value="ORIGIN RECOGNITION COMPLEX SUBUNIT 4"/>
    <property type="match status" value="1"/>
</dbReference>
<protein>
    <recommendedName>
        <fullName evidence="3">Origin recognition complex subunit 4</fullName>
    </recommendedName>
</protein>
<dbReference type="PANTHER" id="PTHR12087">
    <property type="entry name" value="ORIGIN RECOGNITION COMPLEX SUBUNIT 4"/>
    <property type="match status" value="1"/>
</dbReference>
<dbReference type="Proteomes" id="UP000000707">
    <property type="component" value="Unassembled WGS sequence"/>
</dbReference>
<keyword evidence="9" id="KW-1185">Reference proteome</keyword>
<dbReference type="FunFam" id="3.40.50.300:FF:001499">
    <property type="entry name" value="Origin recognition complex subunit 4, putative"/>
    <property type="match status" value="1"/>
</dbReference>
<comment type="subcellular location">
    <subcellularLocation>
        <location evidence="1">Nucleus</location>
    </subcellularLocation>
</comment>
<accession>G3B2T7</accession>
<dbReference type="OrthoDB" id="343623at2759"/>
<dbReference type="eggNOG" id="KOG2228">
    <property type="taxonomic scope" value="Eukaryota"/>
</dbReference>
<dbReference type="GO" id="GO:0005664">
    <property type="term" value="C:nuclear origin of replication recognition complex"/>
    <property type="evidence" value="ECO:0007669"/>
    <property type="project" value="TreeGrafter"/>
</dbReference>
<keyword evidence="5" id="KW-0238">DNA-binding</keyword>
<dbReference type="InterPro" id="IPR041664">
    <property type="entry name" value="AAA_16"/>
</dbReference>
<dbReference type="InterPro" id="IPR016527">
    <property type="entry name" value="ORC4"/>
</dbReference>
<dbReference type="AlphaFoldDB" id="G3B2T7"/>
<evidence type="ECO:0000313" key="9">
    <source>
        <dbReference type="Proteomes" id="UP000000707"/>
    </source>
</evidence>
<dbReference type="GeneID" id="18248798"/>
<evidence type="ECO:0000256" key="5">
    <source>
        <dbReference type="ARBA" id="ARBA00023125"/>
    </source>
</evidence>
<evidence type="ECO:0000256" key="2">
    <source>
        <dbReference type="ARBA" id="ARBA00005334"/>
    </source>
</evidence>
<gene>
    <name evidence="8" type="ORF">CANTEDRAFT_120716</name>
</gene>
<name>G3B2T7_CANTC</name>
<dbReference type="SMART" id="SM00382">
    <property type="entry name" value="AAA"/>
    <property type="match status" value="1"/>
</dbReference>
<organism evidence="9">
    <name type="scientific">Candida tenuis (strain ATCC 10573 / BCRC 21748 / CBS 615 / JCM 9827 / NBRC 10315 / NRRL Y-1498 / VKM Y-70)</name>
    <name type="common">Yeast</name>
    <name type="synonym">Yamadazyma tenuis</name>
    <dbReference type="NCBI Taxonomy" id="590646"/>
    <lineage>
        <taxon>Eukaryota</taxon>
        <taxon>Fungi</taxon>
        <taxon>Dikarya</taxon>
        <taxon>Ascomycota</taxon>
        <taxon>Saccharomycotina</taxon>
        <taxon>Pichiomycetes</taxon>
        <taxon>Debaryomycetaceae</taxon>
        <taxon>Yamadazyma</taxon>
    </lineage>
</organism>
<sequence>MDVPQTELYALMENTVRDHEGNSTLVIGPRGSGKTVLISQCLAQLEANYHGEYLVIRLNSFIHADDDSALREIAAQFARGLRSQGVESGPIETRQLTTTFSNILRILDNPDADDTMSIIFVIDDLETFTSGNKQILLYNLFELTQSSRTPICIIGTSTKFTTRELLEKRVRSRFSQRLVVINKFSQFDQFCQNCLNNLRLDQDQISTLENPQYGRQWNSHIDALASTDSCLRRVLSLNFNTSRNIKMFNNSAMLPVSQISTTSPYPLDSQFMGLIHNQIKNPIEAMFNALSPLELLLVVAAARFIEKSSLVTVNFNIAYQEYADMMKQYNIDKSIVRSSSVTTHNIPTNLKVNVKVWDPTVLKNCWMSLYRHGLLIDYTPNTAEGGKFTATSNRSFVLEDSRMLQLDLTLAEIGQLLPDDNGFRALTRL</sequence>
<dbReference type="InterPro" id="IPR003593">
    <property type="entry name" value="AAA+_ATPase"/>
</dbReference>
<evidence type="ECO:0000313" key="8">
    <source>
        <dbReference type="EMBL" id="EGV64759.1"/>
    </source>
</evidence>
<dbReference type="InterPro" id="IPR032705">
    <property type="entry name" value="ORC4_C"/>
</dbReference>
<evidence type="ECO:0000256" key="4">
    <source>
        <dbReference type="ARBA" id="ARBA00022705"/>
    </source>
</evidence>
<dbReference type="HOGENOM" id="CLU_007115_4_1_1"/>
<feature type="domain" description="AAA+ ATPase" evidence="7">
    <location>
        <begin position="20"/>
        <end position="184"/>
    </location>
</feature>
<dbReference type="STRING" id="590646.G3B2T7"/>
<comment type="similarity">
    <text evidence="2">Belongs to the ORC4 family.</text>
</comment>
<evidence type="ECO:0000259" key="7">
    <source>
        <dbReference type="SMART" id="SM00382"/>
    </source>
</evidence>
<keyword evidence="4" id="KW-0235">DNA replication</keyword>
<reference evidence="8 9" key="1">
    <citation type="journal article" date="2011" name="Proc. Natl. Acad. Sci. U.S.A.">
        <title>Comparative genomics of xylose-fermenting fungi for enhanced biofuel production.</title>
        <authorList>
            <person name="Wohlbach D.J."/>
            <person name="Kuo A."/>
            <person name="Sato T.K."/>
            <person name="Potts K.M."/>
            <person name="Salamov A.A."/>
            <person name="LaButti K.M."/>
            <person name="Sun H."/>
            <person name="Clum A."/>
            <person name="Pangilinan J.L."/>
            <person name="Lindquist E.A."/>
            <person name="Lucas S."/>
            <person name="Lapidus A."/>
            <person name="Jin M."/>
            <person name="Gunawan C."/>
            <person name="Balan V."/>
            <person name="Dale B.E."/>
            <person name="Jeffries T.W."/>
            <person name="Zinkel R."/>
            <person name="Barry K.W."/>
            <person name="Grigoriev I.V."/>
            <person name="Gasch A.P."/>
        </authorList>
    </citation>
    <scope>NUCLEOTIDE SEQUENCE [LARGE SCALE GENOMIC DNA]</scope>
    <source>
        <strain evidence="9">ATCC 10573 / BCRC 21748 / CBS 615 / JCM 9827 / NBRC 10315 / NRRL Y-1498 / VKM Y-70</strain>
    </source>
</reference>
<keyword evidence="6" id="KW-0539">Nucleus</keyword>
<dbReference type="GO" id="GO:0006270">
    <property type="term" value="P:DNA replication initiation"/>
    <property type="evidence" value="ECO:0007669"/>
    <property type="project" value="TreeGrafter"/>
</dbReference>
<dbReference type="InterPro" id="IPR027417">
    <property type="entry name" value="P-loop_NTPase"/>
</dbReference>
<proteinExistence type="inferred from homology"/>
<dbReference type="EMBL" id="GL996515">
    <property type="protein sequence ID" value="EGV64759.1"/>
    <property type="molecule type" value="Genomic_DNA"/>
</dbReference>
<dbReference type="SUPFAM" id="SSF52540">
    <property type="entry name" value="P-loop containing nucleoside triphosphate hydrolases"/>
    <property type="match status" value="1"/>
</dbReference>
<dbReference type="KEGG" id="cten:18248798"/>
<dbReference type="Pfam" id="PF14629">
    <property type="entry name" value="ORC4_C"/>
    <property type="match status" value="1"/>
</dbReference>